<keyword evidence="4" id="KW-1185">Reference proteome</keyword>
<organism evidence="3 4">
    <name type="scientific">Myxococcus landrumensis</name>
    <dbReference type="NCBI Taxonomy" id="2813577"/>
    <lineage>
        <taxon>Bacteria</taxon>
        <taxon>Pseudomonadati</taxon>
        <taxon>Myxococcota</taxon>
        <taxon>Myxococcia</taxon>
        <taxon>Myxococcales</taxon>
        <taxon>Cystobacterineae</taxon>
        <taxon>Myxococcaceae</taxon>
        <taxon>Myxococcus</taxon>
    </lineage>
</organism>
<dbReference type="InterPro" id="IPR018683">
    <property type="entry name" value="DUF2169"/>
</dbReference>
<dbReference type="Pfam" id="PF09937">
    <property type="entry name" value="DUF2169"/>
    <property type="match status" value="1"/>
</dbReference>
<dbReference type="EMBL" id="CP071091">
    <property type="protein sequence ID" value="QSQ11621.1"/>
    <property type="molecule type" value="Genomic_DNA"/>
</dbReference>
<proteinExistence type="predicted"/>
<gene>
    <name evidence="3" type="ORF">JY572_24870</name>
</gene>
<dbReference type="RefSeq" id="WP_206713367.1">
    <property type="nucleotide sequence ID" value="NZ_CP071091.1"/>
</dbReference>
<accession>A0ABX7MYV9</accession>
<name>A0ABX7MYV9_9BACT</name>
<protein>
    <submittedName>
        <fullName evidence="3">DUF2169 domain-containing protein</fullName>
    </submittedName>
</protein>
<reference evidence="3 4" key="1">
    <citation type="submission" date="2021-02" db="EMBL/GenBank/DDBJ databases">
        <title>De Novo genome assembly of isolated myxobacteria.</title>
        <authorList>
            <person name="Stevens D.C."/>
        </authorList>
    </citation>
    <scope>NUCLEOTIDE SEQUENCE [LARGE SCALE GENOMIC DNA]</scope>
    <source>
        <strain evidence="3 4">SCHIC003</strain>
    </source>
</reference>
<sequence length="338" mass="37295">MSLPELNTRTPATVQLLPQFGMDGAPCIVVVIKQRFSVVRVGHVRRESGARVRLVDELWEPDAEESSIRRPADGGLRKPTTDVVVSGSAMAIHREMVKELDVSVRVGPVSKRLKVFGTRVWYPGVIGLSLTPPQPFQEVPLRWEYAYGGMDTSNPQRLANEPRNPLGRGVAADSDTLKHKPGPQIEDPSDLITSSRSRPVPAGVGAIGPQFEPRLRFAGTYDDRWQKERMPLPPLDFDARFLNVAAPGLICPSYLSGGELVEVEGMSAQGQFGFELPKLAFGVVAVLPRGEVEHRPVMDTVLLEPNERAFELTWRSVVPVPKRAQELAAINVFEKAWV</sequence>
<dbReference type="Proteomes" id="UP000663090">
    <property type="component" value="Chromosome"/>
</dbReference>
<evidence type="ECO:0000256" key="1">
    <source>
        <dbReference type="SAM" id="MobiDB-lite"/>
    </source>
</evidence>
<feature type="region of interest" description="Disordered" evidence="1">
    <location>
        <begin position="153"/>
        <end position="198"/>
    </location>
</feature>
<feature type="domain" description="DUF2169" evidence="2">
    <location>
        <begin position="24"/>
        <end position="315"/>
    </location>
</feature>
<evidence type="ECO:0000259" key="2">
    <source>
        <dbReference type="Pfam" id="PF09937"/>
    </source>
</evidence>
<evidence type="ECO:0000313" key="4">
    <source>
        <dbReference type="Proteomes" id="UP000663090"/>
    </source>
</evidence>
<evidence type="ECO:0000313" key="3">
    <source>
        <dbReference type="EMBL" id="QSQ11621.1"/>
    </source>
</evidence>